<dbReference type="OrthoDB" id="1933825at2759"/>
<dbReference type="InterPro" id="IPR013087">
    <property type="entry name" value="Znf_C2H2_type"/>
</dbReference>
<keyword evidence="1" id="KW-0862">Zinc</keyword>
<dbReference type="PANTHER" id="PTHR47593">
    <property type="entry name" value="ZINC FINGER PROTEIN 4-LIKE"/>
    <property type="match status" value="1"/>
</dbReference>
<reference evidence="4 5" key="1">
    <citation type="journal article" date="2019" name="Nat. Plants">
        <title>Stout camphor tree genome fills gaps in understanding of flowering plant genome evolution.</title>
        <authorList>
            <person name="Chaw S.M."/>
            <person name="Liu Y.C."/>
            <person name="Wu Y.W."/>
            <person name="Wang H.Y."/>
            <person name="Lin C.I."/>
            <person name="Wu C.S."/>
            <person name="Ke H.M."/>
            <person name="Chang L.Y."/>
            <person name="Hsu C.Y."/>
            <person name="Yang H.T."/>
            <person name="Sudianto E."/>
            <person name="Hsu M.H."/>
            <person name="Wu K.P."/>
            <person name="Wang L.N."/>
            <person name="Leebens-Mack J.H."/>
            <person name="Tsai I.J."/>
        </authorList>
    </citation>
    <scope>NUCLEOTIDE SEQUENCE [LARGE SCALE GENOMIC DNA]</scope>
    <source>
        <strain evidence="5">cv. Chaw 1501</strain>
        <tissue evidence="4">Young leaves</tissue>
    </source>
</reference>
<sequence>MFLQQAEDDQTRESKTGAKGVNRQAGDDNLAAWLNLSLGRKESPTATTGDSDSQLKPGSNKVFSCNFCMRKFYSSQALGGHQNAHKRERGMAKRSLCRSLSMLSSPLNPPMNVPMMRSMGVRPHSVVHKAHREALGTTARFSDTIPGFGMSWTPLSIEEAVDALWPGSSPDLYTLDLNLRL</sequence>
<dbReference type="PROSITE" id="PS00028">
    <property type="entry name" value="ZINC_FINGER_C2H2_1"/>
    <property type="match status" value="1"/>
</dbReference>
<evidence type="ECO:0000313" key="4">
    <source>
        <dbReference type="EMBL" id="RWR82964.1"/>
    </source>
</evidence>
<dbReference type="EMBL" id="QPKB01000004">
    <property type="protein sequence ID" value="RWR82964.1"/>
    <property type="molecule type" value="Genomic_DNA"/>
</dbReference>
<keyword evidence="1" id="KW-0863">Zinc-finger</keyword>
<dbReference type="InterPro" id="IPR053266">
    <property type="entry name" value="Zinc_finger_protein_7"/>
</dbReference>
<keyword evidence="5" id="KW-1185">Reference proteome</keyword>
<accession>A0A3S3MV39</accession>
<dbReference type="PANTHER" id="PTHR47593:SF8">
    <property type="entry name" value="OS12G0581900 PROTEIN"/>
    <property type="match status" value="1"/>
</dbReference>
<evidence type="ECO:0000259" key="3">
    <source>
        <dbReference type="PROSITE" id="PS50157"/>
    </source>
</evidence>
<gene>
    <name evidence="4" type="ORF">CKAN_01170400</name>
</gene>
<evidence type="ECO:0000256" key="1">
    <source>
        <dbReference type="PROSITE-ProRule" id="PRU00042"/>
    </source>
</evidence>
<dbReference type="Gene3D" id="3.30.160.60">
    <property type="entry name" value="Classic Zinc Finger"/>
    <property type="match status" value="1"/>
</dbReference>
<organism evidence="4 5">
    <name type="scientific">Cinnamomum micranthum f. kanehirae</name>
    <dbReference type="NCBI Taxonomy" id="337451"/>
    <lineage>
        <taxon>Eukaryota</taxon>
        <taxon>Viridiplantae</taxon>
        <taxon>Streptophyta</taxon>
        <taxon>Embryophyta</taxon>
        <taxon>Tracheophyta</taxon>
        <taxon>Spermatophyta</taxon>
        <taxon>Magnoliopsida</taxon>
        <taxon>Magnoliidae</taxon>
        <taxon>Laurales</taxon>
        <taxon>Lauraceae</taxon>
        <taxon>Cinnamomum</taxon>
    </lineage>
</organism>
<protein>
    <submittedName>
        <fullName evidence="4">Zinc finger protein 7</fullName>
    </submittedName>
</protein>
<dbReference type="InterPro" id="IPR036236">
    <property type="entry name" value="Znf_C2H2_sf"/>
</dbReference>
<name>A0A3S3MV39_9MAGN</name>
<keyword evidence="1" id="KW-0479">Metal-binding</keyword>
<dbReference type="GO" id="GO:0008270">
    <property type="term" value="F:zinc ion binding"/>
    <property type="evidence" value="ECO:0007669"/>
    <property type="project" value="UniProtKB-KW"/>
</dbReference>
<evidence type="ECO:0000256" key="2">
    <source>
        <dbReference type="SAM" id="MobiDB-lite"/>
    </source>
</evidence>
<proteinExistence type="predicted"/>
<feature type="region of interest" description="Disordered" evidence="2">
    <location>
        <begin position="1"/>
        <end position="26"/>
    </location>
</feature>
<dbReference type="Proteomes" id="UP000283530">
    <property type="component" value="Unassembled WGS sequence"/>
</dbReference>
<evidence type="ECO:0000313" key="5">
    <source>
        <dbReference type="Proteomes" id="UP000283530"/>
    </source>
</evidence>
<feature type="domain" description="C2H2-type" evidence="3">
    <location>
        <begin position="63"/>
        <end position="90"/>
    </location>
</feature>
<comment type="caution">
    <text evidence="4">The sequence shown here is derived from an EMBL/GenBank/DDBJ whole genome shotgun (WGS) entry which is preliminary data.</text>
</comment>
<dbReference type="SUPFAM" id="SSF57667">
    <property type="entry name" value="beta-beta-alpha zinc fingers"/>
    <property type="match status" value="1"/>
</dbReference>
<dbReference type="PROSITE" id="PS50157">
    <property type="entry name" value="ZINC_FINGER_C2H2_2"/>
    <property type="match status" value="1"/>
</dbReference>
<dbReference type="AlphaFoldDB" id="A0A3S3MV39"/>